<feature type="domain" description="Pyrrolo-quinoline quinone repeat" evidence="4">
    <location>
        <begin position="193"/>
        <end position="247"/>
    </location>
</feature>
<reference evidence="5" key="1">
    <citation type="submission" date="2016-10" db="EMBL/GenBank/DDBJ databases">
        <title>Sequence of Gallionella enrichment culture.</title>
        <authorList>
            <person name="Poehlein A."/>
            <person name="Muehling M."/>
            <person name="Daniel R."/>
        </authorList>
    </citation>
    <scope>NUCLEOTIDE SEQUENCE</scope>
</reference>
<evidence type="ECO:0000256" key="3">
    <source>
        <dbReference type="ARBA" id="ARBA00023002"/>
    </source>
</evidence>
<keyword evidence="3 5" id="KW-0560">Oxidoreductase</keyword>
<dbReference type="InterPro" id="IPR011047">
    <property type="entry name" value="Quinoprotein_ADH-like_sf"/>
</dbReference>
<dbReference type="PANTHER" id="PTHR32303">
    <property type="entry name" value="QUINOPROTEIN ALCOHOL DEHYDROGENASE (CYTOCHROME C)"/>
    <property type="match status" value="1"/>
</dbReference>
<sequence length="299" mass="32799">MTIWARNLQTGEVKWVYQMTPHDAWDYDGVNEMVLYNAKVDGQEVPALAHFDRNGFSFVLNRENGKIIAIHKYDPSVNWATGYDMKTGMPIKDPRYETKEGVDVKGICPAAQGDKDEQPSSYDPNTGLFYLPLNHLCMSYQAFKVKYLAGFPYVGAILNMTPGPGGNRGRFIAYDPVTGKTHWEIKDEFQDWSGALTTAGGVGFYGTLKGDFRAVDLKTGKILYQFHCPSGIIGNPITYSHDGRQYVAVLTGVGGWAAIGMTNNLKKATAGLGAVGLNASLNQYTQLGGTLMVFALPKT</sequence>
<proteinExistence type="inferred from homology"/>
<dbReference type="EC" id="1.1.2.7" evidence="5"/>
<feature type="domain" description="Pyrrolo-quinoline quinone repeat" evidence="4">
    <location>
        <begin position="5"/>
        <end position="68"/>
    </location>
</feature>
<dbReference type="Pfam" id="PF01011">
    <property type="entry name" value="PQQ"/>
    <property type="match status" value="2"/>
</dbReference>
<comment type="cofactor">
    <cofactor evidence="1">
        <name>pyrroloquinoline quinone</name>
        <dbReference type="ChEBI" id="CHEBI:58442"/>
    </cofactor>
</comment>
<evidence type="ECO:0000313" key="5">
    <source>
        <dbReference type="EMBL" id="OIQ62943.1"/>
    </source>
</evidence>
<gene>
    <name evidence="5" type="ORF">GALL_555220</name>
</gene>
<dbReference type="SUPFAM" id="SSF50998">
    <property type="entry name" value="Quinoprotein alcohol dehydrogenase-like"/>
    <property type="match status" value="1"/>
</dbReference>
<evidence type="ECO:0000256" key="2">
    <source>
        <dbReference type="ARBA" id="ARBA00008156"/>
    </source>
</evidence>
<comment type="caution">
    <text evidence="5">The sequence shown here is derived from an EMBL/GenBank/DDBJ whole genome shotgun (WGS) entry which is preliminary data.</text>
</comment>
<dbReference type="AlphaFoldDB" id="A0A1J5P557"/>
<dbReference type="InterPro" id="IPR002372">
    <property type="entry name" value="PQQ_rpt_dom"/>
</dbReference>
<organism evidence="5">
    <name type="scientific">mine drainage metagenome</name>
    <dbReference type="NCBI Taxonomy" id="410659"/>
    <lineage>
        <taxon>unclassified sequences</taxon>
        <taxon>metagenomes</taxon>
        <taxon>ecological metagenomes</taxon>
    </lineage>
</organism>
<dbReference type="EMBL" id="MLJW01009448">
    <property type="protein sequence ID" value="OIQ62943.1"/>
    <property type="molecule type" value="Genomic_DNA"/>
</dbReference>
<name>A0A1J5P557_9ZZZZ</name>
<evidence type="ECO:0000256" key="1">
    <source>
        <dbReference type="ARBA" id="ARBA00001931"/>
    </source>
</evidence>
<accession>A0A1J5P557</accession>
<dbReference type="PANTHER" id="PTHR32303:SF4">
    <property type="entry name" value="QUINOPROTEIN GLUCOSE DEHYDROGENASE"/>
    <property type="match status" value="1"/>
</dbReference>
<protein>
    <submittedName>
        <fullName evidence="5">Methanol dehydrogenase [cytochrome c] subunit 1</fullName>
        <ecNumber evidence="5">1.1.2.7</ecNumber>
    </submittedName>
</protein>
<evidence type="ECO:0000259" key="4">
    <source>
        <dbReference type="Pfam" id="PF01011"/>
    </source>
</evidence>
<comment type="similarity">
    <text evidence="2">Belongs to the bacterial PQQ dehydrogenase family.</text>
</comment>
<dbReference type="GO" id="GO:0052933">
    <property type="term" value="F:alcohol dehydrogenase (cytochrome c(L)) activity"/>
    <property type="evidence" value="ECO:0007669"/>
    <property type="project" value="UniProtKB-EC"/>
</dbReference>
<dbReference type="Gene3D" id="2.140.10.10">
    <property type="entry name" value="Quinoprotein alcohol dehydrogenase-like superfamily"/>
    <property type="match status" value="1"/>
</dbReference>